<dbReference type="InterPro" id="IPR036597">
    <property type="entry name" value="Fido-like_dom_sf"/>
</dbReference>
<protein>
    <submittedName>
        <fullName evidence="1">Uncharacterized protein</fullName>
    </submittedName>
</protein>
<sequence>MFGEDRPYDEIIYENSESYKRNLWQTSFGLQKVDGLKPSEYLVGLSEEEIKGNKTYGDIHQDLDAYYSSSSANKETEEADRVSVSIAEWLSQPRPFQLSTRRLKQIHLHLFSGINRFKYPIGKFRTVNISKDEPTE</sequence>
<keyword evidence="2" id="KW-1185">Reference proteome</keyword>
<dbReference type="RefSeq" id="WP_344910571.1">
    <property type="nucleotide sequence ID" value="NZ_BAABDL010000043.1"/>
</dbReference>
<name>A0ABP7VDS2_9BACI</name>
<dbReference type="SUPFAM" id="SSF140931">
    <property type="entry name" value="Fic-like"/>
    <property type="match status" value="1"/>
</dbReference>
<evidence type="ECO:0000313" key="1">
    <source>
        <dbReference type="EMBL" id="GAA4063695.1"/>
    </source>
</evidence>
<accession>A0ABP7VDS2</accession>
<reference evidence="2" key="1">
    <citation type="journal article" date="2019" name="Int. J. Syst. Evol. Microbiol.">
        <title>The Global Catalogue of Microorganisms (GCM) 10K type strain sequencing project: providing services to taxonomists for standard genome sequencing and annotation.</title>
        <authorList>
            <consortium name="The Broad Institute Genomics Platform"/>
            <consortium name="The Broad Institute Genome Sequencing Center for Infectious Disease"/>
            <person name="Wu L."/>
            <person name="Ma J."/>
        </authorList>
    </citation>
    <scope>NUCLEOTIDE SEQUENCE [LARGE SCALE GENOMIC DNA]</scope>
    <source>
        <strain evidence="2">JCM 17250</strain>
    </source>
</reference>
<comment type="caution">
    <text evidence="1">The sequence shown here is derived from an EMBL/GenBank/DDBJ whole genome shotgun (WGS) entry which is preliminary data.</text>
</comment>
<gene>
    <name evidence="1" type="ORF">GCM10022410_08020</name>
</gene>
<dbReference type="Gene3D" id="1.10.3290.10">
    <property type="entry name" value="Fido-like domain"/>
    <property type="match status" value="1"/>
</dbReference>
<organism evidence="1 2">
    <name type="scientific">Amphibacillus indicireducens</name>
    <dbReference type="NCBI Taxonomy" id="1076330"/>
    <lineage>
        <taxon>Bacteria</taxon>
        <taxon>Bacillati</taxon>
        <taxon>Bacillota</taxon>
        <taxon>Bacilli</taxon>
        <taxon>Bacillales</taxon>
        <taxon>Bacillaceae</taxon>
        <taxon>Amphibacillus</taxon>
    </lineage>
</organism>
<dbReference type="EMBL" id="BAABDL010000043">
    <property type="protein sequence ID" value="GAA4063695.1"/>
    <property type="molecule type" value="Genomic_DNA"/>
</dbReference>
<dbReference type="Proteomes" id="UP001501734">
    <property type="component" value="Unassembled WGS sequence"/>
</dbReference>
<proteinExistence type="predicted"/>
<evidence type="ECO:0000313" key="2">
    <source>
        <dbReference type="Proteomes" id="UP001501734"/>
    </source>
</evidence>